<accession>A0AA88A0V0</accession>
<comment type="caution">
    <text evidence="2">The sequence shown here is derived from an EMBL/GenBank/DDBJ whole genome shotgun (WGS) entry which is preliminary data.</text>
</comment>
<protein>
    <submittedName>
        <fullName evidence="2">Uncharacterized protein</fullName>
    </submittedName>
</protein>
<evidence type="ECO:0000313" key="2">
    <source>
        <dbReference type="EMBL" id="GMN46038.1"/>
    </source>
</evidence>
<dbReference type="InterPro" id="IPR021109">
    <property type="entry name" value="Peptidase_aspartic_dom_sf"/>
</dbReference>
<dbReference type="EMBL" id="BTGU01000022">
    <property type="protein sequence ID" value="GMN46038.1"/>
    <property type="molecule type" value="Genomic_DNA"/>
</dbReference>
<evidence type="ECO:0000256" key="1">
    <source>
        <dbReference type="SAM" id="MobiDB-lite"/>
    </source>
</evidence>
<gene>
    <name evidence="2" type="ORF">TIFTF001_015224</name>
</gene>
<keyword evidence="3" id="KW-1185">Reference proteome</keyword>
<dbReference type="CDD" id="cd00303">
    <property type="entry name" value="retropepsin_like"/>
    <property type="match status" value="1"/>
</dbReference>
<dbReference type="PANTHER" id="PTHR33240:SF15">
    <property type="entry name" value="GAG-PRO-LIKE PROTEIN"/>
    <property type="match status" value="1"/>
</dbReference>
<proteinExistence type="predicted"/>
<organism evidence="2 3">
    <name type="scientific">Ficus carica</name>
    <name type="common">Common fig</name>
    <dbReference type="NCBI Taxonomy" id="3494"/>
    <lineage>
        <taxon>Eukaryota</taxon>
        <taxon>Viridiplantae</taxon>
        <taxon>Streptophyta</taxon>
        <taxon>Embryophyta</taxon>
        <taxon>Tracheophyta</taxon>
        <taxon>Spermatophyta</taxon>
        <taxon>Magnoliopsida</taxon>
        <taxon>eudicotyledons</taxon>
        <taxon>Gunneridae</taxon>
        <taxon>Pentapetalae</taxon>
        <taxon>rosids</taxon>
        <taxon>fabids</taxon>
        <taxon>Rosales</taxon>
        <taxon>Moraceae</taxon>
        <taxon>Ficeae</taxon>
        <taxon>Ficus</taxon>
    </lineage>
</organism>
<feature type="region of interest" description="Disordered" evidence="1">
    <location>
        <begin position="198"/>
        <end position="222"/>
    </location>
</feature>
<dbReference type="Proteomes" id="UP001187192">
    <property type="component" value="Unassembled WGS sequence"/>
</dbReference>
<dbReference type="PANTHER" id="PTHR33240">
    <property type="entry name" value="OS08G0508500 PROTEIN"/>
    <property type="match status" value="1"/>
</dbReference>
<dbReference type="Gene3D" id="2.40.70.10">
    <property type="entry name" value="Acid Proteases"/>
    <property type="match status" value="1"/>
</dbReference>
<name>A0AA88A0V0_FICCA</name>
<sequence length="267" mass="29467">MKPTNCSTPHNDALIGEIRIADNVVRRVIINNGSSTDILFMDAFTRLKIEGVVLTPTRTLLYGFVGEYVQAAGTVCLPITVENGPERATRMVEFIVVDRSTVYNIILGRPTLNALKAVVSTYHLAMKFSIPSKIEVFRGNQEGARKCYMEAVNKVYRKTPGPDAVVTIFKVDEVDTPDGEIKCLSDLDPQIPDEEIRAHSSGLTNRVSSGKSRSAARRSYDMDGSDRRVSYVDVVIRPDHKILFLRVTESCGGGNIHPPEPDTVDPT</sequence>
<dbReference type="AlphaFoldDB" id="A0AA88A0V0"/>
<reference evidence="2" key="1">
    <citation type="submission" date="2023-07" db="EMBL/GenBank/DDBJ databases">
        <title>draft genome sequence of fig (Ficus carica).</title>
        <authorList>
            <person name="Takahashi T."/>
            <person name="Nishimura K."/>
        </authorList>
    </citation>
    <scope>NUCLEOTIDE SEQUENCE</scope>
</reference>
<evidence type="ECO:0000313" key="3">
    <source>
        <dbReference type="Proteomes" id="UP001187192"/>
    </source>
</evidence>